<dbReference type="SMART" id="SM00357">
    <property type="entry name" value="CSP"/>
    <property type="match status" value="1"/>
</dbReference>
<comment type="caution">
    <text evidence="4">The sequence shown here is derived from an EMBL/GenBank/DDBJ whole genome shotgun (WGS) entry which is preliminary data.</text>
</comment>
<feature type="region of interest" description="Disordered" evidence="2">
    <location>
        <begin position="156"/>
        <end position="182"/>
    </location>
</feature>
<dbReference type="OrthoDB" id="448492at2759"/>
<protein>
    <submittedName>
        <fullName evidence="4">CspA protein</fullName>
    </submittedName>
</protein>
<dbReference type="PROSITE" id="PS51857">
    <property type="entry name" value="CSD_2"/>
    <property type="match status" value="1"/>
</dbReference>
<proteinExistence type="predicted"/>
<dbReference type="CDD" id="cd04458">
    <property type="entry name" value="CSP_CDS"/>
    <property type="match status" value="1"/>
</dbReference>
<dbReference type="SUPFAM" id="SSF50249">
    <property type="entry name" value="Nucleic acid-binding proteins"/>
    <property type="match status" value="1"/>
</dbReference>
<dbReference type="PANTHER" id="PTHR12962">
    <property type="entry name" value="CALCIUM-REGULATED HEAT STABLE PROTEIN CRHSP-24-RELATED"/>
    <property type="match status" value="1"/>
</dbReference>
<dbReference type="InterPro" id="IPR012340">
    <property type="entry name" value="NA-bd_OB-fold"/>
</dbReference>
<evidence type="ECO:0000313" key="4">
    <source>
        <dbReference type="EMBL" id="CAE7570106.1"/>
    </source>
</evidence>
<dbReference type="InterPro" id="IPR019844">
    <property type="entry name" value="CSD_CS"/>
</dbReference>
<evidence type="ECO:0000313" key="5">
    <source>
        <dbReference type="Proteomes" id="UP000604046"/>
    </source>
</evidence>
<dbReference type="InterPro" id="IPR002059">
    <property type="entry name" value="CSP_DNA-bd"/>
</dbReference>
<dbReference type="PROSITE" id="PS00352">
    <property type="entry name" value="CSD_1"/>
    <property type="match status" value="1"/>
</dbReference>
<name>A0A812UII9_9DINO</name>
<evidence type="ECO:0000256" key="1">
    <source>
        <dbReference type="ARBA" id="ARBA00022553"/>
    </source>
</evidence>
<accession>A0A812UII9</accession>
<sequence length="199" mass="21741">MGTFFQGADAPGPPPLCHPPPLVELSPEHYSDLLTGQVKCWFEDRGFGFITPEGGAEDVFVHKSVLKDGQSLIVDSSVMFDLTYDPDRRRFQATRCFGATLPPDEVSQSRVPRKGPFCLTDPWEALYSTCGAEHLRINPHGLVSVPKAAASVKPASETAASRAEDAVDAELPAAPKEKAKKESKATSIYDFFQDDEQML</sequence>
<dbReference type="GO" id="GO:0003730">
    <property type="term" value="F:mRNA 3'-UTR binding"/>
    <property type="evidence" value="ECO:0007669"/>
    <property type="project" value="TreeGrafter"/>
</dbReference>
<evidence type="ECO:0000256" key="2">
    <source>
        <dbReference type="SAM" id="MobiDB-lite"/>
    </source>
</evidence>
<dbReference type="GO" id="GO:0005737">
    <property type="term" value="C:cytoplasm"/>
    <property type="evidence" value="ECO:0007669"/>
    <property type="project" value="TreeGrafter"/>
</dbReference>
<dbReference type="InterPro" id="IPR011129">
    <property type="entry name" value="CSD"/>
</dbReference>
<organism evidence="4 5">
    <name type="scientific">Symbiodinium natans</name>
    <dbReference type="NCBI Taxonomy" id="878477"/>
    <lineage>
        <taxon>Eukaryota</taxon>
        <taxon>Sar</taxon>
        <taxon>Alveolata</taxon>
        <taxon>Dinophyceae</taxon>
        <taxon>Suessiales</taxon>
        <taxon>Symbiodiniaceae</taxon>
        <taxon>Symbiodinium</taxon>
    </lineage>
</organism>
<dbReference type="Proteomes" id="UP000604046">
    <property type="component" value="Unassembled WGS sequence"/>
</dbReference>
<dbReference type="AlphaFoldDB" id="A0A812UII9"/>
<dbReference type="EMBL" id="CAJNDS010002711">
    <property type="protein sequence ID" value="CAE7570106.1"/>
    <property type="molecule type" value="Genomic_DNA"/>
</dbReference>
<evidence type="ECO:0000259" key="3">
    <source>
        <dbReference type="PROSITE" id="PS51857"/>
    </source>
</evidence>
<feature type="domain" description="CSD" evidence="3">
    <location>
        <begin position="33"/>
        <end position="98"/>
    </location>
</feature>
<dbReference type="InterPro" id="IPR052069">
    <property type="entry name" value="Ca-reg_mRNA-binding_domain"/>
</dbReference>
<dbReference type="PANTHER" id="PTHR12962:SF1">
    <property type="entry name" value="COLD SHOCK DOMAIN-CONTAINING PROTEIN CG9705"/>
    <property type="match status" value="1"/>
</dbReference>
<dbReference type="Gene3D" id="2.40.50.140">
    <property type="entry name" value="Nucleic acid-binding proteins"/>
    <property type="match status" value="1"/>
</dbReference>
<keyword evidence="5" id="KW-1185">Reference proteome</keyword>
<reference evidence="4" key="1">
    <citation type="submission" date="2021-02" db="EMBL/GenBank/DDBJ databases">
        <authorList>
            <person name="Dougan E. K."/>
            <person name="Rhodes N."/>
            <person name="Thang M."/>
            <person name="Chan C."/>
        </authorList>
    </citation>
    <scope>NUCLEOTIDE SEQUENCE</scope>
</reference>
<dbReference type="Pfam" id="PF00313">
    <property type="entry name" value="CSD"/>
    <property type="match status" value="1"/>
</dbReference>
<dbReference type="GO" id="GO:0043488">
    <property type="term" value="P:regulation of mRNA stability"/>
    <property type="evidence" value="ECO:0007669"/>
    <property type="project" value="TreeGrafter"/>
</dbReference>
<keyword evidence="1" id="KW-0597">Phosphoprotein</keyword>
<gene>
    <name evidence="4" type="primary">cspA</name>
    <name evidence="4" type="ORF">SNAT2548_LOCUS32437</name>
</gene>